<protein>
    <submittedName>
        <fullName evidence="1">Uncharacterized protein</fullName>
    </submittedName>
</protein>
<evidence type="ECO:0000313" key="2">
    <source>
        <dbReference type="Proteomes" id="UP000218811"/>
    </source>
</evidence>
<sequence length="195" mass="21523">MDAMLYAMIEQMDGTLLRYSVELSAAGLIENPFTSLSVPTRLSLLSSGKNAWAQLEDSQTQCIDLCFASLGTAHFEEGLIMVGQKGSSNRNTRWDSANTVRVLSSQLLRDVGHLDNHRELWSEIHTQASILDFDTSVKINDLIALVTYSVQDSVGQVFCRVSIDVYLYKLSTGGSHSGASRPVLHVCDVPFKENH</sequence>
<evidence type="ECO:0000313" key="1">
    <source>
        <dbReference type="EMBL" id="PCH45035.1"/>
    </source>
</evidence>
<dbReference type="AlphaFoldDB" id="A0A2H3JTZ1"/>
<accession>A0A2H3JTZ1</accession>
<gene>
    <name evidence="1" type="ORF">WOLCODRAFT_165564</name>
</gene>
<organism evidence="1 2">
    <name type="scientific">Wolfiporia cocos (strain MD-104)</name>
    <name type="common">Brown rot fungus</name>
    <dbReference type="NCBI Taxonomy" id="742152"/>
    <lineage>
        <taxon>Eukaryota</taxon>
        <taxon>Fungi</taxon>
        <taxon>Dikarya</taxon>
        <taxon>Basidiomycota</taxon>
        <taxon>Agaricomycotina</taxon>
        <taxon>Agaricomycetes</taxon>
        <taxon>Polyporales</taxon>
        <taxon>Phaeolaceae</taxon>
        <taxon>Wolfiporia</taxon>
    </lineage>
</organism>
<feature type="non-terminal residue" evidence="1">
    <location>
        <position position="195"/>
    </location>
</feature>
<dbReference type="OrthoDB" id="3149552at2759"/>
<name>A0A2H3JTZ1_WOLCO</name>
<keyword evidence="2" id="KW-1185">Reference proteome</keyword>
<proteinExistence type="predicted"/>
<reference evidence="1 2" key="1">
    <citation type="journal article" date="2012" name="Science">
        <title>The Paleozoic origin of enzymatic lignin decomposition reconstructed from 31 fungal genomes.</title>
        <authorList>
            <person name="Floudas D."/>
            <person name="Binder M."/>
            <person name="Riley R."/>
            <person name="Barry K."/>
            <person name="Blanchette R.A."/>
            <person name="Henrissat B."/>
            <person name="Martinez A.T."/>
            <person name="Otillar R."/>
            <person name="Spatafora J.W."/>
            <person name="Yadav J.S."/>
            <person name="Aerts A."/>
            <person name="Benoit I."/>
            <person name="Boyd A."/>
            <person name="Carlson A."/>
            <person name="Copeland A."/>
            <person name="Coutinho P.M."/>
            <person name="de Vries R.P."/>
            <person name="Ferreira P."/>
            <person name="Findley K."/>
            <person name="Foster B."/>
            <person name="Gaskell J."/>
            <person name="Glotzer D."/>
            <person name="Gorecki P."/>
            <person name="Heitman J."/>
            <person name="Hesse C."/>
            <person name="Hori C."/>
            <person name="Igarashi K."/>
            <person name="Jurgens J.A."/>
            <person name="Kallen N."/>
            <person name="Kersten P."/>
            <person name="Kohler A."/>
            <person name="Kuees U."/>
            <person name="Kumar T.K.A."/>
            <person name="Kuo A."/>
            <person name="LaButti K."/>
            <person name="Larrondo L.F."/>
            <person name="Lindquist E."/>
            <person name="Ling A."/>
            <person name="Lombard V."/>
            <person name="Lucas S."/>
            <person name="Lundell T."/>
            <person name="Martin R."/>
            <person name="McLaughlin D.J."/>
            <person name="Morgenstern I."/>
            <person name="Morin E."/>
            <person name="Murat C."/>
            <person name="Nagy L.G."/>
            <person name="Nolan M."/>
            <person name="Ohm R.A."/>
            <person name="Patyshakuliyeva A."/>
            <person name="Rokas A."/>
            <person name="Ruiz-Duenas F.J."/>
            <person name="Sabat G."/>
            <person name="Salamov A."/>
            <person name="Samejima M."/>
            <person name="Schmutz J."/>
            <person name="Slot J.C."/>
            <person name="St John F."/>
            <person name="Stenlid J."/>
            <person name="Sun H."/>
            <person name="Sun S."/>
            <person name="Syed K."/>
            <person name="Tsang A."/>
            <person name="Wiebenga A."/>
            <person name="Young D."/>
            <person name="Pisabarro A."/>
            <person name="Eastwood D.C."/>
            <person name="Martin F."/>
            <person name="Cullen D."/>
            <person name="Grigoriev I.V."/>
            <person name="Hibbett D.S."/>
        </authorList>
    </citation>
    <scope>NUCLEOTIDE SEQUENCE [LARGE SCALE GENOMIC DNA]</scope>
    <source>
        <strain evidence="1 2">MD-104</strain>
    </source>
</reference>
<dbReference type="Proteomes" id="UP000218811">
    <property type="component" value="Unassembled WGS sequence"/>
</dbReference>
<dbReference type="EMBL" id="KB468168">
    <property type="protein sequence ID" value="PCH45035.1"/>
    <property type="molecule type" value="Genomic_DNA"/>
</dbReference>